<dbReference type="GeneID" id="7823603"/>
<feature type="compositionally biased region" description="Low complexity" evidence="1">
    <location>
        <begin position="22"/>
        <end position="39"/>
    </location>
</feature>
<dbReference type="AlphaFoldDB" id="Q22GG6"/>
<feature type="compositionally biased region" description="Polar residues" evidence="1">
    <location>
        <begin position="1"/>
        <end position="10"/>
    </location>
</feature>
<dbReference type="EMBL" id="GG662460">
    <property type="protein sequence ID" value="EAR84365.2"/>
    <property type="molecule type" value="Genomic_DNA"/>
</dbReference>
<feature type="region of interest" description="Disordered" evidence="1">
    <location>
        <begin position="1"/>
        <end position="53"/>
    </location>
</feature>
<keyword evidence="3" id="KW-1185">Reference proteome</keyword>
<dbReference type="RefSeq" id="XP_001032028.2">
    <property type="nucleotide sequence ID" value="XM_001032028.2"/>
</dbReference>
<dbReference type="Proteomes" id="UP000009168">
    <property type="component" value="Unassembled WGS sequence"/>
</dbReference>
<gene>
    <name evidence="2" type="ORF">TTHERM_00703570</name>
</gene>
<name>Q22GG6_TETTS</name>
<dbReference type="KEGG" id="tet:TTHERM_00703570"/>
<evidence type="ECO:0000256" key="1">
    <source>
        <dbReference type="SAM" id="MobiDB-lite"/>
    </source>
</evidence>
<evidence type="ECO:0000313" key="3">
    <source>
        <dbReference type="Proteomes" id="UP000009168"/>
    </source>
</evidence>
<dbReference type="HOGENOM" id="CLU_827658_0_0_1"/>
<protein>
    <submittedName>
        <fullName evidence="2">Uncharacterized protein</fullName>
    </submittedName>
</protein>
<dbReference type="InParanoid" id="Q22GG6"/>
<reference evidence="3" key="1">
    <citation type="journal article" date="2006" name="PLoS Biol.">
        <title>Macronuclear genome sequence of the ciliate Tetrahymena thermophila, a model eukaryote.</title>
        <authorList>
            <person name="Eisen J.A."/>
            <person name="Coyne R.S."/>
            <person name="Wu M."/>
            <person name="Wu D."/>
            <person name="Thiagarajan M."/>
            <person name="Wortman J.R."/>
            <person name="Badger J.H."/>
            <person name="Ren Q."/>
            <person name="Amedeo P."/>
            <person name="Jones K.M."/>
            <person name="Tallon L.J."/>
            <person name="Delcher A.L."/>
            <person name="Salzberg S.L."/>
            <person name="Silva J.C."/>
            <person name="Haas B.J."/>
            <person name="Majoros W.H."/>
            <person name="Farzad M."/>
            <person name="Carlton J.M."/>
            <person name="Smith R.K. Jr."/>
            <person name="Garg J."/>
            <person name="Pearlman R.E."/>
            <person name="Karrer K.M."/>
            <person name="Sun L."/>
            <person name="Manning G."/>
            <person name="Elde N.C."/>
            <person name="Turkewitz A.P."/>
            <person name="Asai D.J."/>
            <person name="Wilkes D.E."/>
            <person name="Wang Y."/>
            <person name="Cai H."/>
            <person name="Collins K."/>
            <person name="Stewart B.A."/>
            <person name="Lee S.R."/>
            <person name="Wilamowska K."/>
            <person name="Weinberg Z."/>
            <person name="Ruzzo W.L."/>
            <person name="Wloga D."/>
            <person name="Gaertig J."/>
            <person name="Frankel J."/>
            <person name="Tsao C.-C."/>
            <person name="Gorovsky M.A."/>
            <person name="Keeling P.J."/>
            <person name="Waller R.F."/>
            <person name="Patron N.J."/>
            <person name="Cherry J.M."/>
            <person name="Stover N.A."/>
            <person name="Krieger C.J."/>
            <person name="del Toro C."/>
            <person name="Ryder H.F."/>
            <person name="Williamson S.C."/>
            <person name="Barbeau R.A."/>
            <person name="Hamilton E.P."/>
            <person name="Orias E."/>
        </authorList>
    </citation>
    <scope>NUCLEOTIDE SEQUENCE [LARGE SCALE GENOMIC DNA]</scope>
    <source>
        <strain evidence="3">SB210</strain>
    </source>
</reference>
<accession>Q22GG6</accession>
<sequence>MNSSSLLLTDQSDKNSKSGLESNNSNDTTNNQKKTQSTKFLKKRIQKDEKKQQNQENRVLLAKDIKTKGIQLFINIEFNRTFPMDGDYFVNLDYKKQINIEEQIRIFRGIKQVLFSLKDDKRQLVILDLQTSDNMPFIPQSNIHIAIQKTQDPILLYFSKLIQENNIQMEIQKTLIQRFRIQQNCLENLQEMRRKFFDFKMQQFIQENFTESDFYLYYKYQYRKLDDTSQQYTQVGVSYPLIALIGTDPSSFINICMRNGFLEFSSNYFKQIMIINSMECRLMLHEKQGSVHSRMEEVVLLTLDEYEIHTKMIVTCMKLEFPPELQIEVDGCQLYNEFPVFIQYLIDENALQTLISKRSKNPQFQQQWENEQFGYTLESQIFLEKYYKDFLKETKESKYEHQLKYYYNKECRFKQINICNNHPQDSFENYLKLFSQ</sequence>
<organism evidence="2 3">
    <name type="scientific">Tetrahymena thermophila (strain SB210)</name>
    <dbReference type="NCBI Taxonomy" id="312017"/>
    <lineage>
        <taxon>Eukaryota</taxon>
        <taxon>Sar</taxon>
        <taxon>Alveolata</taxon>
        <taxon>Ciliophora</taxon>
        <taxon>Intramacronucleata</taxon>
        <taxon>Oligohymenophorea</taxon>
        <taxon>Hymenostomatida</taxon>
        <taxon>Tetrahymenina</taxon>
        <taxon>Tetrahymenidae</taxon>
        <taxon>Tetrahymena</taxon>
    </lineage>
</organism>
<evidence type="ECO:0000313" key="2">
    <source>
        <dbReference type="EMBL" id="EAR84365.2"/>
    </source>
</evidence>
<proteinExistence type="predicted"/>